<sequence>MVSQEMEQWLQALPLGEPIDIGGESLCLLVDDDGAELVLVLLREPSQAQIAEAMRSGFQCALDFEAGLAIAEDSGALVLNRWLAQAETWVDVAEALEDILNQAALCRVAMKPSTARPAPEANRAELRMRAALNGGTS</sequence>
<accession>D8IZY6</accession>
<protein>
    <submittedName>
        <fullName evidence="1">Uncharacterized protein</fullName>
    </submittedName>
</protein>
<dbReference type="AlphaFoldDB" id="D8IZY6"/>
<dbReference type="GeneID" id="29392937"/>
<proteinExistence type="predicted"/>
<dbReference type="Proteomes" id="UP000000329">
    <property type="component" value="Chromosome"/>
</dbReference>
<evidence type="ECO:0000313" key="2">
    <source>
        <dbReference type="Proteomes" id="UP000000329"/>
    </source>
</evidence>
<dbReference type="RefSeq" id="WP_013232840.1">
    <property type="nucleotide sequence ID" value="NC_014323.1"/>
</dbReference>
<gene>
    <name evidence="1" type="ordered locus">Hsero_0804</name>
</gene>
<keyword evidence="2" id="KW-1185">Reference proteome</keyword>
<dbReference type="STRING" id="757424.Hsero_0804"/>
<organism evidence="1 2">
    <name type="scientific">Herbaspirillum seropedicae (strain SmR1)</name>
    <dbReference type="NCBI Taxonomy" id="757424"/>
    <lineage>
        <taxon>Bacteria</taxon>
        <taxon>Pseudomonadati</taxon>
        <taxon>Pseudomonadota</taxon>
        <taxon>Betaproteobacteria</taxon>
        <taxon>Burkholderiales</taxon>
        <taxon>Oxalobacteraceae</taxon>
        <taxon>Herbaspirillum</taxon>
    </lineage>
</organism>
<dbReference type="KEGG" id="hse:Hsero_0804"/>
<dbReference type="HOGENOM" id="CLU_1862429_0_0_4"/>
<dbReference type="EMBL" id="CP002039">
    <property type="protein sequence ID" value="ADJ62323.1"/>
    <property type="molecule type" value="Genomic_DNA"/>
</dbReference>
<dbReference type="eggNOG" id="ENOG50316D4">
    <property type="taxonomic scope" value="Bacteria"/>
</dbReference>
<evidence type="ECO:0000313" key="1">
    <source>
        <dbReference type="EMBL" id="ADJ62323.1"/>
    </source>
</evidence>
<reference evidence="1 2" key="1">
    <citation type="submission" date="2010-04" db="EMBL/GenBank/DDBJ databases">
        <title>The genome of Herbaspirillum seropedicae SmR1, an endophytic, nitrogen-fixing, plant-growth promoting beta-Proteobacteria.</title>
        <authorList>
            <person name="Pedrosa F.O."/>
            <person name="Monteiro R.A."/>
            <person name="Wassem R."/>
            <person name="Cruz L.M."/>
            <person name="Ayub R.A."/>
            <person name="Colauto N.B."/>
            <person name="Fernandez M.A."/>
            <person name="Fungaro M.H.P."/>
            <person name="Grisard E.C."/>
            <person name="Hungria M."/>
            <person name="Madeira H.M.F."/>
            <person name="Nodari R.O."/>
            <person name="Osaku C.A."/>
            <person name="Petzl-Erler M.L."/>
            <person name="Terenzi H."/>
            <person name="Vieira L.G.E."/>
            <person name="Almeida M.I.M."/>
            <person name="Alves L.R."/>
            <person name="Arantes O.M.N."/>
            <person name="Balsanelli E."/>
            <person name="Barcellos F.G."/>
            <person name="Baura V.A."/>
            <person name="Binde D.R."/>
            <person name="Campo R.J."/>
            <person name="Chubatsu L.S."/>
            <person name="Chueire L.M.O."/>
            <person name="Ciferri R.R."/>
            <person name="Correa L.C."/>
            <person name="da Conceicao Silva J.L."/>
            <person name="Dabul A.N.G."/>
            <person name="Dambros B.P."/>
            <person name="Faoro H."/>
            <person name="Favetti A."/>
            <person name="Friedermann G."/>
            <person name="Furlaneto M.C."/>
            <person name="Gasques L.S."/>
            <person name="Gimenes C.C.T."/>
            <person name="Gioppo N.M.R."/>
            <person name="Glienke-Blanco C."/>
            <person name="Godoy L.P."/>
            <person name="Guerra M.P."/>
            <person name="Karp S."/>
            <person name="Kava-Cordeiro V."/>
            <person name="Margarido V.P."/>
            <person name="Mathioni S.M."/>
            <person name="Menck-Soares M.A."/>
            <person name="Murace N.K."/>
            <person name="Nicolas M.F."/>
            <person name="Oliveira C.E.C."/>
            <person name="Pagnan N.A.B."/>
            <person name="Pamphile J.A."/>
            <person name="Patussi E.V."/>
            <person name="Pereira L.F.P."/>
            <person name="Pereira-Ferrari L."/>
            <person name="Pinto F.G.S."/>
            <person name="Precoma C."/>
            <person name="Prioli A.J."/>
            <person name="Prioli S.M.A.P."/>
            <person name="Raittz R.T."/>
            <person name="Ramos H.J.O."/>
            <person name="Ribeiro E.M.S.F."/>
            <person name="Rigo L.U."/>
            <person name="Rocha C.L.M.S.C."/>
            <person name="Rocha S.N."/>
            <person name="Santos K."/>
            <person name="Satori D."/>
            <person name="Silva A.G."/>
            <person name="Simao R.C.G."/>
            <person name="Soares M.A.M."/>
            <person name="Souza E.M."/>
            <person name="Steffens M.B.R."/>
            <person name="Steindel M."/>
            <person name="Tadra-Sfeir M.Z."/>
            <person name="Takahashi E.K."/>
            <person name="Torres R.A."/>
            <person name="Valle J.S."/>
            <person name="Vernal J.I."/>
            <person name="Vilas-Boas L.A."/>
            <person name="Watanabe M.A.E."/>
            <person name="Weiss V.A."/>
            <person name="Yates M.A."/>
            <person name="Souza E.M."/>
        </authorList>
    </citation>
    <scope>NUCLEOTIDE SEQUENCE [LARGE SCALE GENOMIC DNA]</scope>
    <source>
        <strain evidence="1 2">SmR1</strain>
    </source>
</reference>
<name>D8IZY6_HERSS</name>
<dbReference type="OrthoDB" id="8720096at2"/>